<name>A0A1M6KTX1_9BACT</name>
<accession>A0A1M6KTX1</accession>
<protein>
    <recommendedName>
        <fullName evidence="3">Zinc-finger</fullName>
    </recommendedName>
</protein>
<proteinExistence type="predicted"/>
<organism evidence="1 2">
    <name type="scientific">Hymenobacter daecheongensis DSM 21074</name>
    <dbReference type="NCBI Taxonomy" id="1121955"/>
    <lineage>
        <taxon>Bacteria</taxon>
        <taxon>Pseudomonadati</taxon>
        <taxon>Bacteroidota</taxon>
        <taxon>Cytophagia</taxon>
        <taxon>Cytophagales</taxon>
        <taxon>Hymenobacteraceae</taxon>
        <taxon>Hymenobacter</taxon>
    </lineage>
</organism>
<keyword evidence="2" id="KW-1185">Reference proteome</keyword>
<gene>
    <name evidence="1" type="ORF">SAMN02745146_3562</name>
</gene>
<evidence type="ECO:0008006" key="3">
    <source>
        <dbReference type="Google" id="ProtNLM"/>
    </source>
</evidence>
<sequence>MLNCYQVTRLLEIKAEQPLSWGTLLAMRVHLRLCVLCRRYQQQTYLIARAARPAANLNQVQLREEFKAQLRARLQQRAAALGAAPDSGAD</sequence>
<dbReference type="STRING" id="1121955.SAMN02745146_3562"/>
<evidence type="ECO:0000313" key="2">
    <source>
        <dbReference type="Proteomes" id="UP000184418"/>
    </source>
</evidence>
<evidence type="ECO:0000313" key="1">
    <source>
        <dbReference type="EMBL" id="SHJ62304.1"/>
    </source>
</evidence>
<dbReference type="Proteomes" id="UP000184418">
    <property type="component" value="Unassembled WGS sequence"/>
</dbReference>
<dbReference type="EMBL" id="FQYN01000008">
    <property type="protein sequence ID" value="SHJ62304.1"/>
    <property type="molecule type" value="Genomic_DNA"/>
</dbReference>
<reference evidence="1 2" key="1">
    <citation type="submission" date="2016-11" db="EMBL/GenBank/DDBJ databases">
        <authorList>
            <person name="Jaros S."/>
            <person name="Januszkiewicz K."/>
            <person name="Wedrychowicz H."/>
        </authorList>
    </citation>
    <scope>NUCLEOTIDE SEQUENCE [LARGE SCALE GENOMIC DNA]</scope>
    <source>
        <strain evidence="1 2">DSM 21074</strain>
    </source>
</reference>
<dbReference type="AlphaFoldDB" id="A0A1M6KTX1"/>